<keyword evidence="2" id="KW-1185">Reference proteome</keyword>
<gene>
    <name evidence="1" type="ORF">T9R20_15625</name>
</gene>
<sequence length="277" mass="27749">MIPVWASPGVARPVSVQMTAAMSSLAGRVVAARAAAGALTVVGGDGWCGDAHAALDAGARGIFALHPRGVGASDLEALRSAAGTRPVFVERHRSPRSFVARVAELLAAPPLSATLPSLIDVAVSAPRNDLVDALADAVGWAATLSGTADLRPMRQTVTDHGAIGLLSASSADGAPGVAVTVSATVLAAGVGTGVLRATSLAPARLEVEIDLDAGTRTATVVDELGAVAAAPSFEDPVRAALRHALDRLDAGQGADDLDALRRDRACADALLARATSS</sequence>
<dbReference type="RefSeq" id="WP_322410258.1">
    <property type="nucleotide sequence ID" value="NZ_CP139779.1"/>
</dbReference>
<evidence type="ECO:0000313" key="1">
    <source>
        <dbReference type="EMBL" id="WQB70108.1"/>
    </source>
</evidence>
<accession>A0ABZ0V8Z8</accession>
<protein>
    <submittedName>
        <fullName evidence="1">Uncharacterized protein</fullName>
    </submittedName>
</protein>
<dbReference type="EMBL" id="CP139779">
    <property type="protein sequence ID" value="WQB70108.1"/>
    <property type="molecule type" value="Genomic_DNA"/>
</dbReference>
<dbReference type="Proteomes" id="UP001324533">
    <property type="component" value="Chromosome"/>
</dbReference>
<name>A0ABZ0V8Z8_9MICO</name>
<organism evidence="1 2">
    <name type="scientific">Microbacterium invictum</name>
    <dbReference type="NCBI Taxonomy" id="515415"/>
    <lineage>
        <taxon>Bacteria</taxon>
        <taxon>Bacillati</taxon>
        <taxon>Actinomycetota</taxon>
        <taxon>Actinomycetes</taxon>
        <taxon>Micrococcales</taxon>
        <taxon>Microbacteriaceae</taxon>
        <taxon>Microbacterium</taxon>
    </lineage>
</organism>
<proteinExistence type="predicted"/>
<evidence type="ECO:0000313" key="2">
    <source>
        <dbReference type="Proteomes" id="UP001324533"/>
    </source>
</evidence>
<reference evidence="1 2" key="1">
    <citation type="submission" date="2023-06" db="EMBL/GenBank/DDBJ databases">
        <title>Rock-solubilizing bacteria, Microbacterium invictum, promotes re-establishment of vegetation in rocky wasteland by accelerating rock bio-weathering and reshaping soil bacterial community.</title>
        <authorList>
            <person name="Liu C."/>
        </authorList>
    </citation>
    <scope>NUCLEOTIDE SEQUENCE [LARGE SCALE GENOMIC DNA]</scope>
    <source>
        <strain evidence="1 2">X-18</strain>
    </source>
</reference>